<protein>
    <submittedName>
        <fullName evidence="1">Uncharacterized protein</fullName>
    </submittedName>
</protein>
<accession>A0A6C0UKR9</accession>
<dbReference type="EMBL" id="CP048739">
    <property type="protein sequence ID" value="QIB76102.1"/>
    <property type="molecule type" value="Genomic_DNA"/>
</dbReference>
<sequence>MAELLVAGTFEFVPLSETPVLVWVLARFAVSTSPNSCLLSLSAAVDGSVLLAVDLFGYESFSTISVRARFAVSIAPDMDPTRSPDVAAVADVADVSAAVFI</sequence>
<evidence type="ECO:0000313" key="2">
    <source>
        <dbReference type="Proteomes" id="UP000465846"/>
    </source>
</evidence>
<evidence type="ECO:0000313" key="1">
    <source>
        <dbReference type="EMBL" id="QIB76102.1"/>
    </source>
</evidence>
<dbReference type="RefSeq" id="WP_163487801.1">
    <property type="nucleotide sequence ID" value="NZ_CP048739.1"/>
</dbReference>
<organism evidence="1 2">
    <name type="scientific">Halogeometricum borinquense</name>
    <dbReference type="NCBI Taxonomy" id="60847"/>
    <lineage>
        <taxon>Archaea</taxon>
        <taxon>Methanobacteriati</taxon>
        <taxon>Methanobacteriota</taxon>
        <taxon>Stenosarchaea group</taxon>
        <taxon>Halobacteria</taxon>
        <taxon>Halobacteriales</taxon>
        <taxon>Haloferacaceae</taxon>
        <taxon>Halogeometricum</taxon>
    </lineage>
</organism>
<gene>
    <name evidence="1" type="ORF">G3I44_18600</name>
</gene>
<reference evidence="1 2" key="1">
    <citation type="submission" date="2020-02" db="EMBL/GenBank/DDBJ databases">
        <title>Whole genome sequence of Halogeometricum borinquense strain wsp4.</title>
        <authorList>
            <person name="Verma D.K."/>
            <person name="Gopal K."/>
            <person name="Prasad E.S."/>
        </authorList>
    </citation>
    <scope>NUCLEOTIDE SEQUENCE [LARGE SCALE GENOMIC DNA]</scope>
    <source>
        <strain evidence="2">wsp4</strain>
    </source>
</reference>
<name>A0A6C0UKR9_9EURY</name>
<dbReference type="AlphaFoldDB" id="A0A6C0UKR9"/>
<dbReference type="GeneID" id="44081455"/>
<dbReference type="Proteomes" id="UP000465846">
    <property type="component" value="Chromosome"/>
</dbReference>
<proteinExistence type="predicted"/>